<dbReference type="EMBL" id="JAHVHP010000002">
    <property type="protein sequence ID" value="MBY5952606.1"/>
    <property type="molecule type" value="Genomic_DNA"/>
</dbReference>
<dbReference type="Proteomes" id="UP000766609">
    <property type="component" value="Unassembled WGS sequence"/>
</dbReference>
<keyword evidence="3" id="KW-1185">Reference proteome</keyword>
<feature type="transmembrane region" description="Helical" evidence="1">
    <location>
        <begin position="42"/>
        <end position="61"/>
    </location>
</feature>
<feature type="transmembrane region" description="Helical" evidence="1">
    <location>
        <begin position="129"/>
        <end position="147"/>
    </location>
</feature>
<dbReference type="RefSeq" id="WP_134201875.1">
    <property type="nucleotide sequence ID" value="NZ_JAHVHP010000002.1"/>
</dbReference>
<gene>
    <name evidence="2" type="ORF">KUV23_16580</name>
</gene>
<keyword evidence="1" id="KW-0472">Membrane</keyword>
<evidence type="ECO:0000313" key="3">
    <source>
        <dbReference type="Proteomes" id="UP000766609"/>
    </source>
</evidence>
<comment type="caution">
    <text evidence="2">The sequence shown here is derived from an EMBL/GenBank/DDBJ whole genome shotgun (WGS) entry which is preliminary data.</text>
</comment>
<evidence type="ECO:0000256" key="1">
    <source>
        <dbReference type="SAM" id="Phobius"/>
    </source>
</evidence>
<feature type="transmembrane region" description="Helical" evidence="1">
    <location>
        <begin position="12"/>
        <end position="36"/>
    </location>
</feature>
<name>A0ABS7N8F4_9BACT</name>
<protein>
    <submittedName>
        <fullName evidence="2">Uncharacterized protein</fullName>
    </submittedName>
</protein>
<reference evidence="2 3" key="1">
    <citation type="submission" date="2021-06" db="EMBL/GenBank/DDBJ databases">
        <title>44 bacteria genomes isolated from Dapeng, Shenzhen.</title>
        <authorList>
            <person name="Zheng W."/>
            <person name="Yu S."/>
            <person name="Huang Y."/>
        </authorList>
    </citation>
    <scope>NUCLEOTIDE SEQUENCE [LARGE SCALE GENOMIC DNA]</scope>
    <source>
        <strain evidence="2 3">DP5N14-6</strain>
    </source>
</reference>
<proteinExistence type="predicted"/>
<sequence>MKETTREIKKIRLAIILTSIVGLLSSFSITVTTFAYGIGDNTIPILLLYPTFILSTILVIANIRLGYFLTLLTTLAYSIMLTSEVGYFLVFNFQNSVLLTVLLLPYLAFLTLIPLTVTYLTKNLGQKKTFQIGAIILSIGFIIFAIVDRQNKDYYGNIFIDADLLENGEIVLNCKPGFADSRTFVIKTKSKELEEQIKEFGEYYQGSYFLQNTRISKNFRFTELKSITIKQFGDHKLKKQLTWTTNELNGETEFLRP</sequence>
<organism evidence="2 3">
    <name type="scientific">Algoriphagus marincola</name>
    <dbReference type="NCBI Taxonomy" id="264027"/>
    <lineage>
        <taxon>Bacteria</taxon>
        <taxon>Pseudomonadati</taxon>
        <taxon>Bacteroidota</taxon>
        <taxon>Cytophagia</taxon>
        <taxon>Cytophagales</taxon>
        <taxon>Cyclobacteriaceae</taxon>
        <taxon>Algoriphagus</taxon>
    </lineage>
</organism>
<evidence type="ECO:0000313" key="2">
    <source>
        <dbReference type="EMBL" id="MBY5952606.1"/>
    </source>
</evidence>
<accession>A0ABS7N8F4</accession>
<keyword evidence="1" id="KW-0812">Transmembrane</keyword>
<keyword evidence="1" id="KW-1133">Transmembrane helix</keyword>
<feature type="transmembrane region" description="Helical" evidence="1">
    <location>
        <begin position="96"/>
        <end position="117"/>
    </location>
</feature>